<evidence type="ECO:0000313" key="1">
    <source>
        <dbReference type="EMBL" id="GJT38845.1"/>
    </source>
</evidence>
<dbReference type="PANTHER" id="PTHR47481:SF10">
    <property type="entry name" value="COPIA-LIKE POLYPROTEIN_RETROTRANSPOSON"/>
    <property type="match status" value="1"/>
</dbReference>
<keyword evidence="1" id="KW-0418">Kinase</keyword>
<proteinExistence type="predicted"/>
<dbReference type="EMBL" id="BQNB010015337">
    <property type="protein sequence ID" value="GJT38845.1"/>
    <property type="molecule type" value="Genomic_DNA"/>
</dbReference>
<reference evidence="1" key="2">
    <citation type="submission" date="2022-01" db="EMBL/GenBank/DDBJ databases">
        <authorList>
            <person name="Yamashiro T."/>
            <person name="Shiraishi A."/>
            <person name="Satake H."/>
            <person name="Nakayama K."/>
        </authorList>
    </citation>
    <scope>NUCLEOTIDE SEQUENCE</scope>
</reference>
<sequence length="183" mass="20326">MKFLKHILSEQTDKATSSNPSPPFAEWLKIDSIVLSCIFMTLSKTLQQRLVVEDPHTAKEAWDLIALIFNDNKRTLAVALKVELCSLKLVDLSNDAYFCKIESIATILTSLKTPISNDDVVTVALKGLPDKYDNISGIIVHQEPFSDLKMVCCMLTAKEIWLKSRVQATSIDSTSSSPYGFIG</sequence>
<dbReference type="Pfam" id="PF14223">
    <property type="entry name" value="Retrotran_gag_2"/>
    <property type="match status" value="1"/>
</dbReference>
<name>A0ABQ5DIL7_9ASTR</name>
<keyword evidence="2" id="KW-1185">Reference proteome</keyword>
<evidence type="ECO:0000313" key="2">
    <source>
        <dbReference type="Proteomes" id="UP001151760"/>
    </source>
</evidence>
<organism evidence="1 2">
    <name type="scientific">Tanacetum coccineum</name>
    <dbReference type="NCBI Taxonomy" id="301880"/>
    <lineage>
        <taxon>Eukaryota</taxon>
        <taxon>Viridiplantae</taxon>
        <taxon>Streptophyta</taxon>
        <taxon>Embryophyta</taxon>
        <taxon>Tracheophyta</taxon>
        <taxon>Spermatophyta</taxon>
        <taxon>Magnoliopsida</taxon>
        <taxon>eudicotyledons</taxon>
        <taxon>Gunneridae</taxon>
        <taxon>Pentapetalae</taxon>
        <taxon>asterids</taxon>
        <taxon>campanulids</taxon>
        <taxon>Asterales</taxon>
        <taxon>Asteraceae</taxon>
        <taxon>Asteroideae</taxon>
        <taxon>Anthemideae</taxon>
        <taxon>Anthemidinae</taxon>
        <taxon>Tanacetum</taxon>
    </lineage>
</organism>
<dbReference type="GO" id="GO:0016301">
    <property type="term" value="F:kinase activity"/>
    <property type="evidence" value="ECO:0007669"/>
    <property type="project" value="UniProtKB-KW"/>
</dbReference>
<comment type="caution">
    <text evidence="1">The sequence shown here is derived from an EMBL/GenBank/DDBJ whole genome shotgun (WGS) entry which is preliminary data.</text>
</comment>
<protein>
    <submittedName>
        <fullName evidence="1">Hybrid signal transduction histidine kinase M</fullName>
    </submittedName>
</protein>
<accession>A0ABQ5DIL7</accession>
<reference evidence="1" key="1">
    <citation type="journal article" date="2022" name="Int. J. Mol. Sci.">
        <title>Draft Genome of Tanacetum Coccineum: Genomic Comparison of Closely Related Tanacetum-Family Plants.</title>
        <authorList>
            <person name="Yamashiro T."/>
            <person name="Shiraishi A."/>
            <person name="Nakayama K."/>
            <person name="Satake H."/>
        </authorList>
    </citation>
    <scope>NUCLEOTIDE SEQUENCE</scope>
</reference>
<dbReference type="PANTHER" id="PTHR47481">
    <property type="match status" value="1"/>
</dbReference>
<keyword evidence="1" id="KW-0808">Transferase</keyword>
<gene>
    <name evidence="1" type="ORF">Tco_0938710</name>
</gene>
<dbReference type="Proteomes" id="UP001151760">
    <property type="component" value="Unassembled WGS sequence"/>
</dbReference>